<dbReference type="InterPro" id="IPR001138">
    <property type="entry name" value="Zn2Cys6_DnaBD"/>
</dbReference>
<dbReference type="EMBL" id="MU006090">
    <property type="protein sequence ID" value="KAF2842321.1"/>
    <property type="molecule type" value="Genomic_DNA"/>
</dbReference>
<dbReference type="PANTHER" id="PTHR47424">
    <property type="entry name" value="REGULATORY PROTEIN GAL4"/>
    <property type="match status" value="1"/>
</dbReference>
<dbReference type="InterPro" id="IPR051127">
    <property type="entry name" value="Fungal_SecMet_Regulators"/>
</dbReference>
<keyword evidence="4" id="KW-0539">Nucleus</keyword>
<name>A0A9P4VQV8_9PEZI</name>
<evidence type="ECO:0000256" key="1">
    <source>
        <dbReference type="ARBA" id="ARBA00022723"/>
    </source>
</evidence>
<feature type="compositionally biased region" description="Polar residues" evidence="5">
    <location>
        <begin position="123"/>
        <end position="152"/>
    </location>
</feature>
<dbReference type="GO" id="GO:0000978">
    <property type="term" value="F:RNA polymerase II cis-regulatory region sequence-specific DNA binding"/>
    <property type="evidence" value="ECO:0007669"/>
    <property type="project" value="TreeGrafter"/>
</dbReference>
<protein>
    <submittedName>
        <fullName evidence="7">Fungal-specific transcription factor-like protein</fullName>
    </submittedName>
</protein>
<sequence length="747" mass="82583">METLNSQSPINDPAGTKRKNEDGQPQQRAKRNRYISIACNECKRRKIKCNGQTPCQRCGNLSLECVYAPNCCNSFKDSEEYKAMSEHIAHLQAQVDSLFSNLNQLRTQVESRITPVDPGLYNQLPSFSRSVSNSQMSGTPNSPTQHRSSQSAKHPKYQGPTSSVFNLGVAKSSLQTMGITSGEIDSVDDAIGIDQSPAPSPPPSSNAFRQLHPTKDPIWSIPRDEALRLLRVWQEEMGIMYNVVDIEKMIRHATLLYTFMDAANRSGLMQGSLPGSDGINDAQTSIMKLIISIALILEGRGKSELGRRLFENAHIAVERQLLAPVDDKGIRMLSLSAMYHFHRDDETRAWRVVGIAARLCMELGLHRRETYNTGFTDEAERTSAINLFWSIYVLDRRWSFGTGMPFALQDADIDPLLPRPDETVVPYLSAMVTYSNIGSKVWKAIANVENAPGQQVSKEEIGYLDYQVIQWHRTIPDSLRYTHPNTGQEPDPAPRGIHRLRIVLYLRANQMRILIYRPVLHTATSIMENMAQAQTVVDVAKDTIRVLTHTNTTTDLYRTQQVLFNYFILSAIAVLFLAVSHAPAQFSDDCKNEFYMALDLVRGLSSSSFVSNKLWKTVKVLKEAAQKLGLNYRNQPGQQQQSIHHDPSDPHSSAAVAMAGLAGHQVDEAAIFGNGAGGGTPVPGQYQASPNGMANELTSMFEAVGAFSGLLGNQYQVGPSGVGENGEIGAGVLGQDDELARIMGNLF</sequence>
<feature type="region of interest" description="Disordered" evidence="5">
    <location>
        <begin position="1"/>
        <end position="30"/>
    </location>
</feature>
<dbReference type="PROSITE" id="PS00463">
    <property type="entry name" value="ZN2_CY6_FUNGAL_1"/>
    <property type="match status" value="1"/>
</dbReference>
<evidence type="ECO:0000256" key="2">
    <source>
        <dbReference type="ARBA" id="ARBA00023015"/>
    </source>
</evidence>
<dbReference type="InterPro" id="IPR036864">
    <property type="entry name" value="Zn2-C6_fun-type_DNA-bd_sf"/>
</dbReference>
<keyword evidence="3" id="KW-0804">Transcription</keyword>
<dbReference type="OrthoDB" id="3971593at2759"/>
<dbReference type="PANTHER" id="PTHR47424:SF5">
    <property type="entry name" value="ZN(II)2CYS6 TRANSCRIPTION FACTOR (EUROFUNG)"/>
    <property type="match status" value="1"/>
</dbReference>
<feature type="compositionally biased region" description="Polar residues" evidence="5">
    <location>
        <begin position="1"/>
        <end position="10"/>
    </location>
</feature>
<dbReference type="SMART" id="SM00906">
    <property type="entry name" value="Fungal_trans"/>
    <property type="match status" value="1"/>
</dbReference>
<dbReference type="Gene3D" id="4.10.240.10">
    <property type="entry name" value="Zn(2)-C6 fungal-type DNA-binding domain"/>
    <property type="match status" value="1"/>
</dbReference>
<keyword evidence="8" id="KW-1185">Reference proteome</keyword>
<feature type="region of interest" description="Disordered" evidence="5">
    <location>
        <begin position="116"/>
        <end position="159"/>
    </location>
</feature>
<organism evidence="7 8">
    <name type="scientific">Patellaria atrata CBS 101060</name>
    <dbReference type="NCBI Taxonomy" id="1346257"/>
    <lineage>
        <taxon>Eukaryota</taxon>
        <taxon>Fungi</taxon>
        <taxon>Dikarya</taxon>
        <taxon>Ascomycota</taxon>
        <taxon>Pezizomycotina</taxon>
        <taxon>Dothideomycetes</taxon>
        <taxon>Dothideomycetes incertae sedis</taxon>
        <taxon>Patellariales</taxon>
        <taxon>Patellariaceae</taxon>
        <taxon>Patellaria</taxon>
    </lineage>
</organism>
<dbReference type="CDD" id="cd00067">
    <property type="entry name" value="GAL4"/>
    <property type="match status" value="1"/>
</dbReference>
<dbReference type="GO" id="GO:0006351">
    <property type="term" value="P:DNA-templated transcription"/>
    <property type="evidence" value="ECO:0007669"/>
    <property type="project" value="InterPro"/>
</dbReference>
<dbReference type="GO" id="GO:0005634">
    <property type="term" value="C:nucleus"/>
    <property type="evidence" value="ECO:0007669"/>
    <property type="project" value="TreeGrafter"/>
</dbReference>
<evidence type="ECO:0000256" key="5">
    <source>
        <dbReference type="SAM" id="MobiDB-lite"/>
    </source>
</evidence>
<evidence type="ECO:0000313" key="8">
    <source>
        <dbReference type="Proteomes" id="UP000799429"/>
    </source>
</evidence>
<evidence type="ECO:0000313" key="7">
    <source>
        <dbReference type="EMBL" id="KAF2842321.1"/>
    </source>
</evidence>
<keyword evidence="2" id="KW-0805">Transcription regulation</keyword>
<dbReference type="SMART" id="SM00066">
    <property type="entry name" value="GAL4"/>
    <property type="match status" value="1"/>
</dbReference>
<dbReference type="Pfam" id="PF00172">
    <property type="entry name" value="Zn_clus"/>
    <property type="match status" value="1"/>
</dbReference>
<dbReference type="SUPFAM" id="SSF57701">
    <property type="entry name" value="Zn2/Cys6 DNA-binding domain"/>
    <property type="match status" value="1"/>
</dbReference>
<dbReference type="CDD" id="cd12148">
    <property type="entry name" value="fungal_TF_MHR"/>
    <property type="match status" value="1"/>
</dbReference>
<evidence type="ECO:0000259" key="6">
    <source>
        <dbReference type="PROSITE" id="PS50048"/>
    </source>
</evidence>
<dbReference type="GO" id="GO:0000435">
    <property type="term" value="P:positive regulation of transcription from RNA polymerase II promoter by galactose"/>
    <property type="evidence" value="ECO:0007669"/>
    <property type="project" value="TreeGrafter"/>
</dbReference>
<proteinExistence type="predicted"/>
<comment type="caution">
    <text evidence="7">The sequence shown here is derived from an EMBL/GenBank/DDBJ whole genome shotgun (WGS) entry which is preliminary data.</text>
</comment>
<dbReference type="Proteomes" id="UP000799429">
    <property type="component" value="Unassembled WGS sequence"/>
</dbReference>
<feature type="domain" description="Zn(2)-C6 fungal-type" evidence="6">
    <location>
        <begin position="38"/>
        <end position="67"/>
    </location>
</feature>
<dbReference type="PROSITE" id="PS50048">
    <property type="entry name" value="ZN2_CY6_FUNGAL_2"/>
    <property type="match status" value="1"/>
</dbReference>
<evidence type="ECO:0000256" key="4">
    <source>
        <dbReference type="ARBA" id="ARBA00023242"/>
    </source>
</evidence>
<accession>A0A9P4VQV8</accession>
<dbReference type="AlphaFoldDB" id="A0A9P4VQV8"/>
<dbReference type="Pfam" id="PF04082">
    <property type="entry name" value="Fungal_trans"/>
    <property type="match status" value="1"/>
</dbReference>
<evidence type="ECO:0000256" key="3">
    <source>
        <dbReference type="ARBA" id="ARBA00023163"/>
    </source>
</evidence>
<gene>
    <name evidence="7" type="ORF">M501DRAFT_927044</name>
</gene>
<dbReference type="GO" id="GO:0008270">
    <property type="term" value="F:zinc ion binding"/>
    <property type="evidence" value="ECO:0007669"/>
    <property type="project" value="InterPro"/>
</dbReference>
<dbReference type="GO" id="GO:0000981">
    <property type="term" value="F:DNA-binding transcription factor activity, RNA polymerase II-specific"/>
    <property type="evidence" value="ECO:0007669"/>
    <property type="project" value="InterPro"/>
</dbReference>
<reference evidence="7" key="1">
    <citation type="journal article" date="2020" name="Stud. Mycol.">
        <title>101 Dothideomycetes genomes: a test case for predicting lifestyles and emergence of pathogens.</title>
        <authorList>
            <person name="Haridas S."/>
            <person name="Albert R."/>
            <person name="Binder M."/>
            <person name="Bloem J."/>
            <person name="Labutti K."/>
            <person name="Salamov A."/>
            <person name="Andreopoulos B."/>
            <person name="Baker S."/>
            <person name="Barry K."/>
            <person name="Bills G."/>
            <person name="Bluhm B."/>
            <person name="Cannon C."/>
            <person name="Castanera R."/>
            <person name="Culley D."/>
            <person name="Daum C."/>
            <person name="Ezra D."/>
            <person name="Gonzalez J."/>
            <person name="Henrissat B."/>
            <person name="Kuo A."/>
            <person name="Liang C."/>
            <person name="Lipzen A."/>
            <person name="Lutzoni F."/>
            <person name="Magnuson J."/>
            <person name="Mondo S."/>
            <person name="Nolan M."/>
            <person name="Ohm R."/>
            <person name="Pangilinan J."/>
            <person name="Park H.-J."/>
            <person name="Ramirez L."/>
            <person name="Alfaro M."/>
            <person name="Sun H."/>
            <person name="Tritt A."/>
            <person name="Yoshinaga Y."/>
            <person name="Zwiers L.-H."/>
            <person name="Turgeon B."/>
            <person name="Goodwin S."/>
            <person name="Spatafora J."/>
            <person name="Crous P."/>
            <person name="Grigoriev I."/>
        </authorList>
    </citation>
    <scope>NUCLEOTIDE SEQUENCE</scope>
    <source>
        <strain evidence="7">CBS 101060</strain>
    </source>
</reference>
<feature type="region of interest" description="Disordered" evidence="5">
    <location>
        <begin position="189"/>
        <end position="210"/>
    </location>
</feature>
<dbReference type="InterPro" id="IPR007219">
    <property type="entry name" value="XnlR_reg_dom"/>
</dbReference>
<keyword evidence="1" id="KW-0479">Metal-binding</keyword>